<evidence type="ECO:0000313" key="2">
    <source>
        <dbReference type="Proteomes" id="UP000199206"/>
    </source>
</evidence>
<reference evidence="2" key="1">
    <citation type="submission" date="2016-10" db="EMBL/GenBank/DDBJ databases">
        <authorList>
            <person name="Varghese N."/>
            <person name="Submissions S."/>
        </authorList>
    </citation>
    <scope>NUCLEOTIDE SEQUENCE [LARGE SCALE GENOMIC DNA]</scope>
    <source>
        <strain evidence="2">S6-262</strain>
    </source>
</reference>
<protein>
    <submittedName>
        <fullName evidence="1">Uncharacterized protein</fullName>
    </submittedName>
</protein>
<proteinExistence type="predicted"/>
<dbReference type="Proteomes" id="UP000199206">
    <property type="component" value="Unassembled WGS sequence"/>
</dbReference>
<sequence>MKPNPGHLPTDAMGKRVRGELENGMPFAGWPADGSGACNWRRTGHPFEIARYEVVA</sequence>
<dbReference type="STRING" id="1166340.SAMN05192583_1015"/>
<keyword evidence="2" id="KW-1185">Reference proteome</keyword>
<dbReference type="AlphaFoldDB" id="A0A1H8AQ91"/>
<gene>
    <name evidence="1" type="ORF">SAMN05192583_1015</name>
</gene>
<organism evidence="1 2">
    <name type="scientific">Sphingomonas gellani</name>
    <dbReference type="NCBI Taxonomy" id="1166340"/>
    <lineage>
        <taxon>Bacteria</taxon>
        <taxon>Pseudomonadati</taxon>
        <taxon>Pseudomonadota</taxon>
        <taxon>Alphaproteobacteria</taxon>
        <taxon>Sphingomonadales</taxon>
        <taxon>Sphingomonadaceae</taxon>
        <taxon>Sphingomonas</taxon>
    </lineage>
</organism>
<dbReference type="RefSeq" id="WP_170841844.1">
    <property type="nucleotide sequence ID" value="NZ_FOCF01000002.1"/>
</dbReference>
<accession>A0A1H8AQ91</accession>
<name>A0A1H8AQ91_9SPHN</name>
<dbReference type="EMBL" id="FOCF01000002">
    <property type="protein sequence ID" value="SEM72891.1"/>
    <property type="molecule type" value="Genomic_DNA"/>
</dbReference>
<evidence type="ECO:0000313" key="1">
    <source>
        <dbReference type="EMBL" id="SEM72891.1"/>
    </source>
</evidence>